<dbReference type="InterPro" id="IPR013443">
    <property type="entry name" value="CRISPR-assoc_prot_Csx16"/>
</dbReference>
<keyword evidence="2" id="KW-0614">Plasmid</keyword>
<gene>
    <name evidence="2" type="ORF">Mesil_3619</name>
</gene>
<dbReference type="Pfam" id="PF09652">
    <property type="entry name" value="Cas_VVA1548"/>
    <property type="match status" value="2"/>
</dbReference>
<dbReference type="EMBL" id="CP002044">
    <property type="protein sequence ID" value="ADH65409.1"/>
    <property type="molecule type" value="Genomic_DNA"/>
</dbReference>
<dbReference type="Proteomes" id="UP000001916">
    <property type="component" value="Plasmid pMESIL02"/>
</dbReference>
<sequence length="261" mass="29934">MVTVVTQHSGLVDYLREQGYPIDEVKTHVQSAEEIRGRDVVGVLPPHLAAEANSVTTVNLRLSREDFGRELSLEEVRERLVSVETYRVYREQDFQERMERMERGLGVELPERYFSKGEGEPVVVTHQPDTARYLKDAGYVHPDTPVVAEARIEDVRGKEVIGTVPLYLAAEAERVQSVRFDLSEEERAAKVRLDYAAMMERQPTVETYRVFSEFQLERSLDQVAEKAGVAREEVQRFMEKAPERDYGRSPAAEGYELERGR</sequence>
<dbReference type="RefSeq" id="WP_013159883.1">
    <property type="nucleotide sequence ID" value="NC_014214.1"/>
</dbReference>
<evidence type="ECO:0000313" key="3">
    <source>
        <dbReference type="Proteomes" id="UP000001916"/>
    </source>
</evidence>
<reference evidence="2 3" key="1">
    <citation type="journal article" date="2010" name="Stand. Genomic Sci.">
        <title>Complete genome sequence of Meiothermus silvanus type strain (VI-R2).</title>
        <authorList>
            <person name="Sikorski J."/>
            <person name="Tindall B.J."/>
            <person name="Lowry S."/>
            <person name="Lucas S."/>
            <person name="Nolan M."/>
            <person name="Copeland A."/>
            <person name="Glavina Del Rio T."/>
            <person name="Tice H."/>
            <person name="Cheng J.F."/>
            <person name="Han C."/>
            <person name="Pitluck S."/>
            <person name="Liolios K."/>
            <person name="Ivanova N."/>
            <person name="Mavromatis K."/>
            <person name="Mikhailova N."/>
            <person name="Pati A."/>
            <person name="Goodwin L."/>
            <person name="Chen A."/>
            <person name="Palaniappan K."/>
            <person name="Land M."/>
            <person name="Hauser L."/>
            <person name="Chang Y.J."/>
            <person name="Jeffries C.D."/>
            <person name="Rohde M."/>
            <person name="Goker M."/>
            <person name="Woyke T."/>
            <person name="Bristow J."/>
            <person name="Eisen J.A."/>
            <person name="Markowitz V."/>
            <person name="Hugenholtz P."/>
            <person name="Kyrpides N.C."/>
            <person name="Klenk H.P."/>
            <person name="Lapidus A."/>
        </authorList>
    </citation>
    <scope>NUCLEOTIDE SEQUENCE [LARGE SCALE GENOMIC DNA]</scope>
    <source>
        <strain evidence="3">ATCC 700542 / DSM 9946 / VI-R2</strain>
        <plasmid evidence="3">Plasmid pMESIL02</plasmid>
    </source>
</reference>
<name>D7BJQ3_ALLS1</name>
<evidence type="ECO:0000256" key="1">
    <source>
        <dbReference type="SAM" id="MobiDB-lite"/>
    </source>
</evidence>
<proteinExistence type="predicted"/>
<evidence type="ECO:0000313" key="2">
    <source>
        <dbReference type="EMBL" id="ADH65409.1"/>
    </source>
</evidence>
<feature type="region of interest" description="Disordered" evidence="1">
    <location>
        <begin position="240"/>
        <end position="261"/>
    </location>
</feature>
<dbReference type="KEGG" id="msv:Mesil_3619"/>
<dbReference type="OrthoDB" id="2087865at2"/>
<accession>D7BJQ3</accession>
<organism evidence="2 3">
    <name type="scientific">Allomeiothermus silvanus (strain ATCC 700542 / DSM 9946 / NBRC 106475 / NCIMB 13440 / VI-R2)</name>
    <name type="common">Thermus silvanus</name>
    <dbReference type="NCBI Taxonomy" id="526227"/>
    <lineage>
        <taxon>Bacteria</taxon>
        <taxon>Thermotogati</taxon>
        <taxon>Deinococcota</taxon>
        <taxon>Deinococci</taxon>
        <taxon>Thermales</taxon>
        <taxon>Thermaceae</taxon>
        <taxon>Allomeiothermus</taxon>
    </lineage>
</organism>
<geneLocation type="plasmid" evidence="2 3">
    <name>pMESIL02</name>
</geneLocation>
<dbReference type="AlphaFoldDB" id="D7BJQ3"/>
<keyword evidence="3" id="KW-1185">Reference proteome</keyword>
<dbReference type="HOGENOM" id="CLU_1064794_0_0_0"/>
<protein>
    <submittedName>
        <fullName evidence="2">Uncharacterized protein</fullName>
    </submittedName>
</protein>